<organism evidence="2 3">
    <name type="scientific">Spodoptera litura granulovirus</name>
    <dbReference type="NCBI Taxonomy" id="359919"/>
    <lineage>
        <taxon>Viruses</taxon>
        <taxon>Viruses incertae sedis</taxon>
        <taxon>Naldaviricetes</taxon>
        <taxon>Lefavirales</taxon>
        <taxon>Baculoviridae</taxon>
        <taxon>Betabaculovirus</taxon>
        <taxon>Betabaculovirus spliturae</taxon>
    </lineage>
</organism>
<dbReference type="GO" id="GO:0019031">
    <property type="term" value="C:viral envelope"/>
    <property type="evidence" value="ECO:0007669"/>
    <property type="project" value="InterPro"/>
</dbReference>
<dbReference type="Proteomes" id="UP000202782">
    <property type="component" value="Segment"/>
</dbReference>
<accession>A5IZT3</accession>
<dbReference type="OrthoDB" id="10196at10239"/>
<protein>
    <submittedName>
        <fullName evidence="2">Odv-e25</fullName>
    </submittedName>
</protein>
<feature type="region of interest" description="Disordered" evidence="1">
    <location>
        <begin position="29"/>
        <end position="61"/>
    </location>
</feature>
<sequence>MLGTIVLLLVIGAVLYLLFVNDKLNANSLNDSSQRSTDSSGDSIQFNENGQASVRMGPNRSKNVRIAHGDNSVSKITVTEKPIQYNNIIENGDKLGANTVYLGVLEGPIEGIKSDNRYTSNFIIRKFKNMFIVFKGVDFTEIDNNSVMVRYEANKMVYALLDATNSTLPDMLRDVSYPIVILTNNSSAQLILKEWGYNQVNDSATLFVKNEKSFRLQ</sequence>
<evidence type="ECO:0000256" key="1">
    <source>
        <dbReference type="SAM" id="MobiDB-lite"/>
    </source>
</evidence>
<name>A5IZT3_9BBAC</name>
<dbReference type="EMBL" id="DQ288858">
    <property type="protein sequence ID" value="ABQ52024.1"/>
    <property type="molecule type" value="Genomic_DNA"/>
</dbReference>
<reference evidence="2 3" key="1">
    <citation type="journal article" date="2008" name="J. Microbiol.">
        <title>Molecular and phylogenetic characterization of Spodoptera litura granulovirus.</title>
        <authorList>
            <person name="Wang Y."/>
            <person name="Choi J.Y."/>
            <person name="Roh J.Y."/>
            <person name="Woo S.D."/>
            <person name="Jin B.R."/>
            <person name="Je Y.H."/>
        </authorList>
    </citation>
    <scope>NUCLEOTIDE SEQUENCE [LARGE SCALE GENOMIC DNA]</scope>
    <source>
        <strain evidence="2">SlGV-K1</strain>
    </source>
</reference>
<evidence type="ECO:0000313" key="2">
    <source>
        <dbReference type="EMBL" id="ABQ52024.1"/>
    </source>
</evidence>
<dbReference type="KEGG" id="vg:5184149"/>
<dbReference type="Pfam" id="PF05274">
    <property type="entry name" value="Baculo_E25"/>
    <property type="match status" value="1"/>
</dbReference>
<feature type="compositionally biased region" description="Low complexity" evidence="1">
    <location>
        <begin position="29"/>
        <end position="43"/>
    </location>
</feature>
<dbReference type="InterPro" id="IPR007938">
    <property type="entry name" value="Baculo_ODV-E25"/>
</dbReference>
<keyword evidence="3" id="KW-1185">Reference proteome</keyword>
<dbReference type="RefSeq" id="YP_001257032.1">
    <property type="nucleotide sequence ID" value="NC_009503.1"/>
</dbReference>
<dbReference type="GeneID" id="5184149"/>
<evidence type="ECO:0000313" key="3">
    <source>
        <dbReference type="Proteomes" id="UP000202782"/>
    </source>
</evidence>
<gene>
    <name evidence="2" type="primary">odv-e25</name>
    <name evidence="2" type="ORF">SlGVgp081</name>
</gene>
<proteinExistence type="predicted"/>